<dbReference type="RefSeq" id="WP_144994098.1">
    <property type="nucleotide sequence ID" value="NZ_VNJK01000004.1"/>
</dbReference>
<protein>
    <recommendedName>
        <fullName evidence="4">Lipoprotein</fullName>
    </recommendedName>
</protein>
<keyword evidence="1" id="KW-0732">Signal</keyword>
<dbReference type="PROSITE" id="PS51257">
    <property type="entry name" value="PROKAR_LIPOPROTEIN"/>
    <property type="match status" value="1"/>
</dbReference>
<name>A0A559IHS3_9BACL</name>
<evidence type="ECO:0000256" key="1">
    <source>
        <dbReference type="SAM" id="SignalP"/>
    </source>
</evidence>
<dbReference type="OrthoDB" id="2650525at2"/>
<comment type="caution">
    <text evidence="2">The sequence shown here is derived from an EMBL/GenBank/DDBJ whole genome shotgun (WGS) entry which is preliminary data.</text>
</comment>
<evidence type="ECO:0000313" key="2">
    <source>
        <dbReference type="EMBL" id="TVX87222.1"/>
    </source>
</evidence>
<keyword evidence="3" id="KW-1185">Reference proteome</keyword>
<gene>
    <name evidence="2" type="ORF">FPZ44_22320</name>
</gene>
<feature type="chain" id="PRO_5021754873" description="Lipoprotein" evidence="1">
    <location>
        <begin position="22"/>
        <end position="150"/>
    </location>
</feature>
<dbReference type="AlphaFoldDB" id="A0A559IHS3"/>
<sequence length="150" mass="17246">MKRLCTAAIAAVVLLSGCSQKETTPSIEKVQGEKPSTPVQTEFQFTPLDESKYEGTEKEMIKLVNLHAKYVNNKDETNFKKLFHNQDYRLPSYEVLKNELHEFRDMKQTQGYVAIKRTSRSLKTNEVIEGYSVYFISCNKKGAWKINGID</sequence>
<proteinExistence type="predicted"/>
<evidence type="ECO:0000313" key="3">
    <source>
        <dbReference type="Proteomes" id="UP000318102"/>
    </source>
</evidence>
<accession>A0A559IHS3</accession>
<organism evidence="2 3">
    <name type="scientific">Paenibacillus agilis</name>
    <dbReference type="NCBI Taxonomy" id="3020863"/>
    <lineage>
        <taxon>Bacteria</taxon>
        <taxon>Bacillati</taxon>
        <taxon>Bacillota</taxon>
        <taxon>Bacilli</taxon>
        <taxon>Bacillales</taxon>
        <taxon>Paenibacillaceae</taxon>
        <taxon>Paenibacillus</taxon>
    </lineage>
</organism>
<feature type="signal peptide" evidence="1">
    <location>
        <begin position="1"/>
        <end position="21"/>
    </location>
</feature>
<dbReference type="EMBL" id="VNJK01000004">
    <property type="protein sequence ID" value="TVX87222.1"/>
    <property type="molecule type" value="Genomic_DNA"/>
</dbReference>
<reference evidence="2 3" key="1">
    <citation type="submission" date="2019-07" db="EMBL/GenBank/DDBJ databases">
        <authorList>
            <person name="Kim J."/>
        </authorList>
    </citation>
    <scope>NUCLEOTIDE SEQUENCE [LARGE SCALE GENOMIC DNA]</scope>
    <source>
        <strain evidence="2 3">N4</strain>
    </source>
</reference>
<dbReference type="Proteomes" id="UP000318102">
    <property type="component" value="Unassembled WGS sequence"/>
</dbReference>
<evidence type="ECO:0008006" key="4">
    <source>
        <dbReference type="Google" id="ProtNLM"/>
    </source>
</evidence>